<dbReference type="PANTHER" id="PTHR48081">
    <property type="entry name" value="AB HYDROLASE SUPERFAMILY PROTEIN C4A8.06C"/>
    <property type="match status" value="1"/>
</dbReference>
<evidence type="ECO:0000313" key="4">
    <source>
        <dbReference type="Proteomes" id="UP000562027"/>
    </source>
</evidence>
<dbReference type="GO" id="GO:0004061">
    <property type="term" value="F:arylformamidase activity"/>
    <property type="evidence" value="ECO:0007669"/>
    <property type="project" value="UniProtKB-EC"/>
</dbReference>
<name>A0A840KZM2_9BURK</name>
<dbReference type="InterPro" id="IPR050300">
    <property type="entry name" value="GDXG_lipolytic_enzyme"/>
</dbReference>
<keyword evidence="4" id="KW-1185">Reference proteome</keyword>
<accession>A0A840KZM2</accession>
<organism evidence="3 4">
    <name type="scientific">Roseateles oligotrophus</name>
    <dbReference type="NCBI Taxonomy" id="1769250"/>
    <lineage>
        <taxon>Bacteria</taxon>
        <taxon>Pseudomonadati</taxon>
        <taxon>Pseudomonadota</taxon>
        <taxon>Betaproteobacteria</taxon>
        <taxon>Burkholderiales</taxon>
        <taxon>Sphaerotilaceae</taxon>
        <taxon>Roseateles</taxon>
    </lineage>
</organism>
<proteinExistence type="predicted"/>
<protein>
    <submittedName>
        <fullName evidence="3">Arylformamidase</fullName>
        <ecNumber evidence="3">3.5.1.9</ecNumber>
    </submittedName>
</protein>
<gene>
    <name evidence="3" type="ORF">HNP55_000139</name>
</gene>
<keyword evidence="1 3" id="KW-0378">Hydrolase</keyword>
<comment type="caution">
    <text evidence="3">The sequence shown here is derived from an EMBL/GenBank/DDBJ whole genome shotgun (WGS) entry which is preliminary data.</text>
</comment>
<dbReference type="EMBL" id="JACHLP010000001">
    <property type="protein sequence ID" value="MBB4841644.1"/>
    <property type="molecule type" value="Genomic_DNA"/>
</dbReference>
<evidence type="ECO:0000256" key="1">
    <source>
        <dbReference type="ARBA" id="ARBA00022801"/>
    </source>
</evidence>
<dbReference type="SUPFAM" id="SSF53474">
    <property type="entry name" value="alpha/beta-Hydrolases"/>
    <property type="match status" value="1"/>
</dbReference>
<dbReference type="Proteomes" id="UP000562027">
    <property type="component" value="Unassembled WGS sequence"/>
</dbReference>
<dbReference type="EC" id="3.5.1.9" evidence="3"/>
<dbReference type="InterPro" id="IPR049492">
    <property type="entry name" value="BD-FAE-like_dom"/>
</dbReference>
<evidence type="ECO:0000259" key="2">
    <source>
        <dbReference type="Pfam" id="PF20434"/>
    </source>
</evidence>
<dbReference type="PANTHER" id="PTHR48081:SF33">
    <property type="entry name" value="KYNURENINE FORMAMIDASE"/>
    <property type="match status" value="1"/>
</dbReference>
<reference evidence="3 4" key="1">
    <citation type="submission" date="2020-08" db="EMBL/GenBank/DDBJ databases">
        <title>Functional genomics of gut bacteria from endangered species of beetles.</title>
        <authorList>
            <person name="Carlos-Shanley C."/>
        </authorList>
    </citation>
    <scope>NUCLEOTIDE SEQUENCE [LARGE SCALE GENOMIC DNA]</scope>
    <source>
        <strain evidence="3 4">S00239</strain>
    </source>
</reference>
<sequence length="289" mass="31801">MSARSPAWFDAQYNNRARVADSAVLLDRWASTSRFVRQYSPCLLDLAYGEAASERLDLFPTEASAAPVLVVLHGGWWRSLDKSDLSFLASGFTEEGALVALPNYGLCPAVGLDRIPLQLTQALAWLWRNVAEYGGDPNRIILLGHSAGGHLASMLACCDWKAVGADLPRQLIKGVLSISGLHDLAPIRQTPFLQADLQLDAQAVRRLSPVHFPAPLAPVYTVVGGLESEEFKRQNRLLRQAWGARAVPICEEVPGCNHFDILHNLADPAGRLHLLARKLLDLRWYSPLL</sequence>
<dbReference type="AlphaFoldDB" id="A0A840KZM2"/>
<evidence type="ECO:0000313" key="3">
    <source>
        <dbReference type="EMBL" id="MBB4841644.1"/>
    </source>
</evidence>
<dbReference type="InterPro" id="IPR029058">
    <property type="entry name" value="AB_hydrolase_fold"/>
</dbReference>
<feature type="domain" description="BD-FAE-like" evidence="2">
    <location>
        <begin position="62"/>
        <end position="189"/>
    </location>
</feature>
<dbReference type="Pfam" id="PF20434">
    <property type="entry name" value="BD-FAE"/>
    <property type="match status" value="1"/>
</dbReference>
<dbReference type="RefSeq" id="WP_184295038.1">
    <property type="nucleotide sequence ID" value="NZ_JACHLP010000001.1"/>
</dbReference>
<dbReference type="Gene3D" id="3.40.50.1820">
    <property type="entry name" value="alpha/beta hydrolase"/>
    <property type="match status" value="1"/>
</dbReference>